<evidence type="ECO:0000313" key="14">
    <source>
        <dbReference type="Proteomes" id="UP000234545"/>
    </source>
</evidence>
<dbReference type="PROSITE" id="PS51462">
    <property type="entry name" value="NUDIX"/>
    <property type="match status" value="1"/>
</dbReference>
<dbReference type="InterPro" id="IPR015797">
    <property type="entry name" value="NUDIX_hydrolase-like_dom_sf"/>
</dbReference>
<evidence type="ECO:0000256" key="8">
    <source>
        <dbReference type="ARBA" id="ARBA00022842"/>
    </source>
</evidence>
<evidence type="ECO:0000256" key="11">
    <source>
        <dbReference type="ARBA" id="ARBA00038905"/>
    </source>
</evidence>
<dbReference type="Pfam" id="PF00293">
    <property type="entry name" value="NUDIX"/>
    <property type="match status" value="1"/>
</dbReference>
<dbReference type="GO" id="GO:0006281">
    <property type="term" value="P:DNA repair"/>
    <property type="evidence" value="ECO:0007669"/>
    <property type="project" value="UniProtKB-KW"/>
</dbReference>
<comment type="catalytic activity">
    <reaction evidence="10">
        <text>8-oxo-dGTP + H2O = 8-oxo-dGMP + diphosphate + H(+)</text>
        <dbReference type="Rhea" id="RHEA:31575"/>
        <dbReference type="ChEBI" id="CHEBI:15377"/>
        <dbReference type="ChEBI" id="CHEBI:15378"/>
        <dbReference type="ChEBI" id="CHEBI:33019"/>
        <dbReference type="ChEBI" id="CHEBI:63224"/>
        <dbReference type="ChEBI" id="CHEBI:77896"/>
        <dbReference type="EC" id="3.6.1.55"/>
    </reaction>
</comment>
<dbReference type="GO" id="GO:0044716">
    <property type="term" value="F:8-oxo-GDP phosphatase activity"/>
    <property type="evidence" value="ECO:0007669"/>
    <property type="project" value="TreeGrafter"/>
</dbReference>
<accession>A0A2I1I429</accession>
<evidence type="ECO:0000256" key="10">
    <source>
        <dbReference type="ARBA" id="ARBA00035861"/>
    </source>
</evidence>
<dbReference type="Proteomes" id="UP000234545">
    <property type="component" value="Unassembled WGS sequence"/>
</dbReference>
<keyword evidence="9" id="KW-0234">DNA repair</keyword>
<keyword evidence="4" id="KW-0235">DNA replication</keyword>
<dbReference type="PANTHER" id="PTHR47707">
    <property type="entry name" value="8-OXO-DGTP DIPHOSPHATASE"/>
    <property type="match status" value="1"/>
</dbReference>
<reference evidence="13 14" key="1">
    <citation type="submission" date="2017-12" db="EMBL/GenBank/DDBJ databases">
        <title>Phylogenetic diversity of female urinary microbiome.</title>
        <authorList>
            <person name="Thomas-White K."/>
            <person name="Wolfe A.J."/>
        </authorList>
    </citation>
    <scope>NUCLEOTIDE SEQUENCE [LARGE SCALE GENOMIC DNA]</scope>
    <source>
        <strain evidence="13 14">UMB0250</strain>
    </source>
</reference>
<protein>
    <recommendedName>
        <fullName evidence="11">8-oxo-dGTP diphosphatase</fullName>
        <ecNumber evidence="11">3.6.1.55</ecNumber>
    </recommendedName>
</protein>
<evidence type="ECO:0000313" key="13">
    <source>
        <dbReference type="EMBL" id="PKY65880.1"/>
    </source>
</evidence>
<evidence type="ECO:0000256" key="6">
    <source>
        <dbReference type="ARBA" id="ARBA00022763"/>
    </source>
</evidence>
<dbReference type="EC" id="3.6.1.55" evidence="11"/>
<comment type="cofactor">
    <cofactor evidence="1">
        <name>Mg(2+)</name>
        <dbReference type="ChEBI" id="CHEBI:18420"/>
    </cofactor>
</comment>
<comment type="similarity">
    <text evidence="2">Belongs to the Nudix hydrolase family.</text>
</comment>
<dbReference type="GO" id="GO:0006260">
    <property type="term" value="P:DNA replication"/>
    <property type="evidence" value="ECO:0007669"/>
    <property type="project" value="UniProtKB-KW"/>
</dbReference>
<evidence type="ECO:0000256" key="5">
    <source>
        <dbReference type="ARBA" id="ARBA00022723"/>
    </source>
</evidence>
<dbReference type="CDD" id="cd03425">
    <property type="entry name" value="NUDIX_MutT_NudA_like"/>
    <property type="match status" value="1"/>
</dbReference>
<keyword evidence="8" id="KW-0460">Magnesium</keyword>
<dbReference type="PANTHER" id="PTHR47707:SF1">
    <property type="entry name" value="NUDIX HYDROLASE FAMILY PROTEIN"/>
    <property type="match status" value="1"/>
</dbReference>
<keyword evidence="6" id="KW-0227">DNA damage</keyword>
<keyword evidence="3" id="KW-0515">Mutator protein</keyword>
<proteinExistence type="inferred from homology"/>
<dbReference type="GO" id="GO:0035539">
    <property type="term" value="F:8-oxo-7,8-dihydrodeoxyguanosine triphosphate pyrophosphatase activity"/>
    <property type="evidence" value="ECO:0007669"/>
    <property type="project" value="UniProtKB-EC"/>
</dbReference>
<feature type="domain" description="Nudix hydrolase" evidence="12">
    <location>
        <begin position="1"/>
        <end position="135"/>
    </location>
</feature>
<evidence type="ECO:0000256" key="3">
    <source>
        <dbReference type="ARBA" id="ARBA00022457"/>
    </source>
</evidence>
<evidence type="ECO:0000256" key="9">
    <source>
        <dbReference type="ARBA" id="ARBA00023204"/>
    </source>
</evidence>
<dbReference type="Gene3D" id="3.90.79.10">
    <property type="entry name" value="Nucleoside Triphosphate Pyrophosphohydrolase"/>
    <property type="match status" value="1"/>
</dbReference>
<keyword evidence="7 13" id="KW-0378">Hydrolase</keyword>
<dbReference type="AlphaFoldDB" id="A0A2I1I429"/>
<sequence>MPRLVVAAAIVDSLDNPTQLLCAARSYPPELAGKFELPGGKIDRDETPLQALHREIREEMNTVIRVGAQVMTEEGTWWPILQGRTMGVWLAELAPDAPAPTLNGSHSEFRWTPLDKVDTLDWIGHDLEIALAVARTCGFEPADR</sequence>
<dbReference type="GO" id="GO:0046872">
    <property type="term" value="F:metal ion binding"/>
    <property type="evidence" value="ECO:0007669"/>
    <property type="project" value="UniProtKB-KW"/>
</dbReference>
<dbReference type="InterPro" id="IPR000086">
    <property type="entry name" value="NUDIX_hydrolase_dom"/>
</dbReference>
<dbReference type="GO" id="GO:0008413">
    <property type="term" value="F:8-oxo-7,8-dihydroguanosine triphosphate pyrophosphatase activity"/>
    <property type="evidence" value="ECO:0007669"/>
    <property type="project" value="TreeGrafter"/>
</dbReference>
<organism evidence="13 14">
    <name type="scientific">Schaalia turicensis</name>
    <dbReference type="NCBI Taxonomy" id="131111"/>
    <lineage>
        <taxon>Bacteria</taxon>
        <taxon>Bacillati</taxon>
        <taxon>Actinomycetota</taxon>
        <taxon>Actinomycetes</taxon>
        <taxon>Actinomycetales</taxon>
        <taxon>Actinomycetaceae</taxon>
        <taxon>Schaalia</taxon>
    </lineage>
</organism>
<gene>
    <name evidence="13" type="ORF">CYJ25_07375</name>
</gene>
<evidence type="ECO:0000256" key="4">
    <source>
        <dbReference type="ARBA" id="ARBA00022705"/>
    </source>
</evidence>
<dbReference type="RefSeq" id="WP_101628525.1">
    <property type="nucleotide sequence ID" value="NZ_PKKJ01000011.1"/>
</dbReference>
<dbReference type="SUPFAM" id="SSF55811">
    <property type="entry name" value="Nudix"/>
    <property type="match status" value="1"/>
</dbReference>
<dbReference type="PROSITE" id="PS00893">
    <property type="entry name" value="NUDIX_BOX"/>
    <property type="match status" value="1"/>
</dbReference>
<keyword evidence="5" id="KW-0479">Metal-binding</keyword>
<dbReference type="InterPro" id="IPR047127">
    <property type="entry name" value="MutT-like"/>
</dbReference>
<evidence type="ECO:0000256" key="2">
    <source>
        <dbReference type="ARBA" id="ARBA00005582"/>
    </source>
</evidence>
<evidence type="ECO:0000256" key="7">
    <source>
        <dbReference type="ARBA" id="ARBA00022801"/>
    </source>
</evidence>
<evidence type="ECO:0000256" key="1">
    <source>
        <dbReference type="ARBA" id="ARBA00001946"/>
    </source>
</evidence>
<name>A0A2I1I429_9ACTO</name>
<dbReference type="EMBL" id="PKKJ01000011">
    <property type="protein sequence ID" value="PKY65880.1"/>
    <property type="molecule type" value="Genomic_DNA"/>
</dbReference>
<comment type="caution">
    <text evidence="13">The sequence shown here is derived from an EMBL/GenBank/DDBJ whole genome shotgun (WGS) entry which is preliminary data.</text>
</comment>
<dbReference type="InterPro" id="IPR020084">
    <property type="entry name" value="NUDIX_hydrolase_CS"/>
</dbReference>
<dbReference type="OrthoDB" id="9804442at2"/>
<dbReference type="GO" id="GO:0044715">
    <property type="term" value="F:8-oxo-dGDP phosphatase activity"/>
    <property type="evidence" value="ECO:0007669"/>
    <property type="project" value="TreeGrafter"/>
</dbReference>
<evidence type="ECO:0000259" key="12">
    <source>
        <dbReference type="PROSITE" id="PS51462"/>
    </source>
</evidence>